<name>A0A1H2WZ73_HALVA</name>
<dbReference type="Proteomes" id="UP000182573">
    <property type="component" value="Unassembled WGS sequence"/>
</dbReference>
<protein>
    <submittedName>
        <fullName evidence="2">Uncharacterized protein</fullName>
    </submittedName>
</protein>
<evidence type="ECO:0000313" key="2">
    <source>
        <dbReference type="EMBL" id="SDW85973.1"/>
    </source>
</evidence>
<sequence length="81" mass="8693">MSLFTAVVIFVVGLLSGFVVRWVAGLAAVVALVLVLLGATTPDIGIVNFVIEQYYQGNELLFLAGLLFGLDAEHTRDAVER</sequence>
<evidence type="ECO:0000313" key="3">
    <source>
        <dbReference type="Proteomes" id="UP000182573"/>
    </source>
</evidence>
<reference evidence="2 3" key="1">
    <citation type="submission" date="2016-10" db="EMBL/GenBank/DDBJ databases">
        <authorList>
            <person name="de Groot N.N."/>
        </authorList>
    </citation>
    <scope>NUCLEOTIDE SEQUENCE [LARGE SCALE GENOMIC DNA]</scope>
    <source>
        <strain evidence="2 3">DSM 3756</strain>
    </source>
</reference>
<accession>A0A1H2WZ73</accession>
<dbReference type="EMBL" id="FNOF01000008">
    <property type="protein sequence ID" value="SDW85973.1"/>
    <property type="molecule type" value="Genomic_DNA"/>
</dbReference>
<keyword evidence="1" id="KW-1133">Transmembrane helix</keyword>
<proteinExistence type="predicted"/>
<keyword evidence="1" id="KW-0472">Membrane</keyword>
<evidence type="ECO:0000256" key="1">
    <source>
        <dbReference type="SAM" id="Phobius"/>
    </source>
</evidence>
<organism evidence="2 3">
    <name type="scientific">Haloarcula vallismortis</name>
    <name type="common">Halobacterium vallismortis</name>
    <dbReference type="NCBI Taxonomy" id="28442"/>
    <lineage>
        <taxon>Archaea</taxon>
        <taxon>Methanobacteriati</taxon>
        <taxon>Methanobacteriota</taxon>
        <taxon>Stenosarchaea group</taxon>
        <taxon>Halobacteria</taxon>
        <taxon>Halobacteriales</taxon>
        <taxon>Haloarculaceae</taxon>
        <taxon>Haloarcula</taxon>
    </lineage>
</organism>
<gene>
    <name evidence="2" type="ORF">SAMN05443574_10841</name>
</gene>
<feature type="transmembrane region" description="Helical" evidence="1">
    <location>
        <begin position="27"/>
        <end position="51"/>
    </location>
</feature>
<dbReference type="AlphaFoldDB" id="A0A1H2WZ73"/>
<keyword evidence="1" id="KW-0812">Transmembrane</keyword>
<dbReference type="RefSeq" id="WP_004517361.1">
    <property type="nucleotide sequence ID" value="NZ_FNOF01000008.1"/>
</dbReference>